<sequence length="83" mass="9494">MDKRKVVLFKLEWCIQNELTYVGLNLRLRAPIVASSKAGESISERGWHHDLYNSSMSLSRSILRRPPGPKRGWMPFSLITVAP</sequence>
<accession>A0A1J5PV00</accession>
<name>A0A1J5PV00_9ZZZZ</name>
<proteinExistence type="predicted"/>
<protein>
    <submittedName>
        <fullName evidence="1">Uncharacterized protein</fullName>
    </submittedName>
</protein>
<evidence type="ECO:0000313" key="1">
    <source>
        <dbReference type="EMBL" id="OIQ67389.1"/>
    </source>
</evidence>
<comment type="caution">
    <text evidence="1">The sequence shown here is derived from an EMBL/GenBank/DDBJ whole genome shotgun (WGS) entry which is preliminary data.</text>
</comment>
<dbReference type="AlphaFoldDB" id="A0A1J5PV00"/>
<organism evidence="1">
    <name type="scientific">mine drainage metagenome</name>
    <dbReference type="NCBI Taxonomy" id="410659"/>
    <lineage>
        <taxon>unclassified sequences</taxon>
        <taxon>metagenomes</taxon>
        <taxon>ecological metagenomes</taxon>
    </lineage>
</organism>
<dbReference type="EMBL" id="MLJW01005959">
    <property type="protein sequence ID" value="OIQ67389.1"/>
    <property type="molecule type" value="Genomic_DNA"/>
</dbReference>
<reference evidence="1" key="1">
    <citation type="submission" date="2016-10" db="EMBL/GenBank/DDBJ databases">
        <title>Sequence of Gallionella enrichment culture.</title>
        <authorList>
            <person name="Poehlein A."/>
            <person name="Muehling M."/>
            <person name="Daniel R."/>
        </authorList>
    </citation>
    <scope>NUCLEOTIDE SEQUENCE</scope>
</reference>
<gene>
    <name evidence="1" type="ORF">GALL_510310</name>
</gene>